<evidence type="ECO:0000256" key="1">
    <source>
        <dbReference type="SAM" id="Phobius"/>
    </source>
</evidence>
<feature type="transmembrane region" description="Helical" evidence="1">
    <location>
        <begin position="21"/>
        <end position="46"/>
    </location>
</feature>
<gene>
    <name evidence="2" type="ORF">A2290_06275</name>
</gene>
<evidence type="ECO:0000313" key="2">
    <source>
        <dbReference type="EMBL" id="OGC14093.1"/>
    </source>
</evidence>
<protein>
    <submittedName>
        <fullName evidence="2">Uncharacterized protein</fullName>
    </submittedName>
</protein>
<dbReference type="EMBL" id="MEUA01000041">
    <property type="protein sequence ID" value="OGC14093.1"/>
    <property type="molecule type" value="Genomic_DNA"/>
</dbReference>
<proteinExistence type="predicted"/>
<accession>A0A1F4S2Y2</accession>
<dbReference type="AlphaFoldDB" id="A0A1F4S2Y2"/>
<dbReference type="Proteomes" id="UP000177905">
    <property type="component" value="Unassembled WGS sequence"/>
</dbReference>
<reference evidence="2 3" key="1">
    <citation type="journal article" date="2016" name="Nat. Commun.">
        <title>Thousands of microbial genomes shed light on interconnected biogeochemical processes in an aquifer system.</title>
        <authorList>
            <person name="Anantharaman K."/>
            <person name="Brown C.T."/>
            <person name="Hug L.A."/>
            <person name="Sharon I."/>
            <person name="Castelle C.J."/>
            <person name="Probst A.J."/>
            <person name="Thomas B.C."/>
            <person name="Singh A."/>
            <person name="Wilkins M.J."/>
            <person name="Karaoz U."/>
            <person name="Brodie E.L."/>
            <person name="Williams K.H."/>
            <person name="Hubbard S.S."/>
            <person name="Banfield J.F."/>
        </authorList>
    </citation>
    <scope>NUCLEOTIDE SEQUENCE [LARGE SCALE GENOMIC DNA]</scope>
</reference>
<organism evidence="2 3">
    <name type="scientific">candidate division WOR-1 bacterium RIFOXYB2_FULL_36_35</name>
    <dbReference type="NCBI Taxonomy" id="1802578"/>
    <lineage>
        <taxon>Bacteria</taxon>
        <taxon>Bacillati</taxon>
        <taxon>Saganbacteria</taxon>
    </lineage>
</organism>
<name>A0A1F4S2Y2_UNCSA</name>
<sequence length="261" mass="28293">MPRQGQGFKGSRFQGIKVSSYKHFSFSLFVLTLLIWLFGNGAFAYFPSPALSGASGLTRIPDATVIPYKNWNIAADYGTKTDSAGVSKTTFSYKSSLGAFYNMELGFIGQLDETTQQLKDGVYINLKYSPSLGDGTDPLLLAIGVENLASKNDTAVYMVATKPLMQGPFLSFGFMADFIEGKFRPMGMAGIDIPTGSLSILADTFLGEKVFQVNAGVRFRILPTFTLEGRAINILAGDAQATTQAKDPKQILVGINWVNPF</sequence>
<evidence type="ECO:0000313" key="3">
    <source>
        <dbReference type="Proteomes" id="UP000177905"/>
    </source>
</evidence>
<keyword evidence="1" id="KW-1133">Transmembrane helix</keyword>
<keyword evidence="1" id="KW-0812">Transmembrane</keyword>
<keyword evidence="1" id="KW-0472">Membrane</keyword>
<comment type="caution">
    <text evidence="2">The sequence shown here is derived from an EMBL/GenBank/DDBJ whole genome shotgun (WGS) entry which is preliminary data.</text>
</comment>